<reference evidence="5" key="1">
    <citation type="submission" date="2015-06" db="EMBL/GenBank/DDBJ databases">
        <authorList>
            <person name="Joergensen T."/>
        </authorList>
    </citation>
    <scope>NUCLEOTIDE SEQUENCE</scope>
    <source>
        <plasmid evidence="5">pRGFK1346</plasmid>
    </source>
</reference>
<proteinExistence type="predicted"/>
<evidence type="ECO:0000313" key="5">
    <source>
        <dbReference type="EMBL" id="CRY96998.1"/>
    </source>
</evidence>
<feature type="coiled-coil region" evidence="2">
    <location>
        <begin position="282"/>
        <end position="310"/>
    </location>
</feature>
<evidence type="ECO:0000256" key="2">
    <source>
        <dbReference type="SAM" id="Coils"/>
    </source>
</evidence>
<keyword evidence="2" id="KW-0175">Coiled coil</keyword>
<feature type="region of interest" description="Disordered" evidence="3">
    <location>
        <begin position="312"/>
        <end position="399"/>
    </location>
</feature>
<geneLocation type="plasmid" evidence="5">
    <name>pRGFK1346</name>
</geneLocation>
<sequence length="399" mass="46726">MAIYHLSVKIISRGKGQSAIASAAYRSGERLYDKRYDEVKDFSNKRGIAYSEIQLPSEAPLEYLDRETLWNAVERAEKKSNARLSREIEVALPKELSIPQQRLLLHDYIQENFVSEGMCADWSIHDKHDGNPHAHIMLTVRSIKKNGTWAPKRRSTYKLDKHGARIPIIDPKTGKQKLGARNAKQWERESVSYNDWNDKEKIELWRKNWAISCNKLLSREKQIDHRSYRRQGSLQIPTKHEGYYARKIEKKAPGTSELVNYNKQVRKSNKYLKSLVLEWQKIQKMIVKLKEQIQKQKNLEQERIHEILRRAKRAISNSGETNKTVGNAERTNQRTTETDTEALIRETRAKQRDFEAKRQATENEREKREAKQRRSDLNRKPKVKKSNKSIEPKGYGPSL</sequence>
<protein>
    <recommendedName>
        <fullName evidence="4">MobA/MobL protein domain-containing protein</fullName>
    </recommendedName>
</protein>
<evidence type="ECO:0000256" key="3">
    <source>
        <dbReference type="SAM" id="MobiDB-lite"/>
    </source>
</evidence>
<feature type="domain" description="MobA/MobL protein" evidence="4">
    <location>
        <begin position="17"/>
        <end position="251"/>
    </location>
</feature>
<feature type="compositionally biased region" description="Polar residues" evidence="3">
    <location>
        <begin position="315"/>
        <end position="335"/>
    </location>
</feature>
<dbReference type="Pfam" id="PF03389">
    <property type="entry name" value="MobA_MobL"/>
    <property type="match status" value="1"/>
</dbReference>
<feature type="compositionally biased region" description="Basic and acidic residues" evidence="3">
    <location>
        <begin position="342"/>
        <end position="379"/>
    </location>
</feature>
<keyword evidence="5" id="KW-0614">Plasmid</keyword>
<reference evidence="5" key="2">
    <citation type="submission" date="2015-07" db="EMBL/GenBank/DDBJ databases">
        <title>Plasmids, circular viruses and viroids from rat gut.</title>
        <authorList>
            <person name="Jorgensen T.J."/>
            <person name="Hansen M.A."/>
            <person name="Xu Z."/>
            <person name="Tabak M.A."/>
            <person name="Sorensen S.J."/>
            <person name="Hansen L.H."/>
        </authorList>
    </citation>
    <scope>NUCLEOTIDE SEQUENCE</scope>
    <source>
        <plasmid evidence="5">pRGFK1346</plasmid>
    </source>
</reference>
<accession>A0A0H5Q556</accession>
<keyword evidence="1" id="KW-0184">Conjugation</keyword>
<dbReference type="Gene3D" id="3.30.930.30">
    <property type="match status" value="1"/>
</dbReference>
<dbReference type="AlphaFoldDB" id="A0A0H5Q556"/>
<evidence type="ECO:0000256" key="1">
    <source>
        <dbReference type="ARBA" id="ARBA00022971"/>
    </source>
</evidence>
<organism evidence="5">
    <name type="scientific">uncultured prokaryote</name>
    <dbReference type="NCBI Taxonomy" id="198431"/>
    <lineage>
        <taxon>unclassified sequences</taxon>
        <taxon>environmental samples</taxon>
    </lineage>
</organism>
<dbReference type="NCBIfam" id="NF041496">
    <property type="entry name" value="MobQ"/>
    <property type="match status" value="1"/>
</dbReference>
<name>A0A0H5Q556_9ZZZZ</name>
<dbReference type="EMBL" id="LN853908">
    <property type="protein sequence ID" value="CRY96998.1"/>
    <property type="molecule type" value="Genomic_DNA"/>
</dbReference>
<evidence type="ECO:0000259" key="4">
    <source>
        <dbReference type="Pfam" id="PF03389"/>
    </source>
</evidence>
<dbReference type="InterPro" id="IPR005053">
    <property type="entry name" value="MobA_MobL"/>
</dbReference>